<dbReference type="RefSeq" id="WP_013094755.1">
    <property type="nucleotide sequence ID" value="NC_014120.1"/>
</dbReference>
<accession>D5WNV2</accession>
<gene>
    <name evidence="2" type="ordered locus">BC1002_7241</name>
</gene>
<dbReference type="Proteomes" id="UP000002190">
    <property type="component" value="Plasmid pBC201"/>
</dbReference>
<dbReference type="AlphaFoldDB" id="D5WNV2"/>
<sequence>MPKNFFSKTALARTASTPYAHANALVVALLALFLAAFHRYEGFAEPYQVWFRLDEIHYIGRSAPGAIEHLAGAFALCSLFTLFWGIFVRPTSRNRVLVAGTFAIVYFVASTLMHDGSQYLASRDPSQLMQMLADVLGLGLALVWLSWPEAPEDGEPSFA</sequence>
<dbReference type="GeneID" id="301098175"/>
<keyword evidence="1" id="KW-0472">Membrane</keyword>
<evidence type="ECO:0000313" key="2">
    <source>
        <dbReference type="EMBL" id="ADG20981.1"/>
    </source>
</evidence>
<feature type="transmembrane region" description="Helical" evidence="1">
    <location>
        <begin position="95"/>
        <end position="113"/>
    </location>
</feature>
<feature type="transmembrane region" description="Helical" evidence="1">
    <location>
        <begin position="68"/>
        <end position="88"/>
    </location>
</feature>
<feature type="transmembrane region" description="Helical" evidence="1">
    <location>
        <begin position="128"/>
        <end position="147"/>
    </location>
</feature>
<protein>
    <submittedName>
        <fullName evidence="2">Uncharacterized protein</fullName>
    </submittedName>
</protein>
<geneLocation type="plasmid" evidence="2 3">
    <name>pBC201</name>
</geneLocation>
<organism evidence="2 3">
    <name type="scientific">Paraburkholderia atlantica</name>
    <dbReference type="NCBI Taxonomy" id="2654982"/>
    <lineage>
        <taxon>Bacteria</taxon>
        <taxon>Pseudomonadati</taxon>
        <taxon>Pseudomonadota</taxon>
        <taxon>Betaproteobacteria</taxon>
        <taxon>Burkholderiales</taxon>
        <taxon>Burkholderiaceae</taxon>
        <taxon>Paraburkholderia</taxon>
    </lineage>
</organism>
<reference evidence="3" key="1">
    <citation type="submission" date="2010-04" db="EMBL/GenBank/DDBJ databases">
        <title>Complete sequence of plasmid 1 of Burkholderia sp. CCGE1002.</title>
        <authorList>
            <consortium name="US DOE Joint Genome Institute"/>
            <person name="Lucas S."/>
            <person name="Copeland A."/>
            <person name="Lapidus A."/>
            <person name="Cheng J.-F."/>
            <person name="Bruce D."/>
            <person name="Goodwin L."/>
            <person name="Pitluck S."/>
            <person name="Chertkov O."/>
            <person name="Detter J.C."/>
            <person name="Han C."/>
            <person name="Tapia R."/>
            <person name="Land M."/>
            <person name="Hauser L."/>
            <person name="Kyrpides N."/>
            <person name="Ovchinnikova G."/>
            <person name="Martinez-Romero E."/>
            <person name="Hernandez M.A.R."/>
            <person name="Tiedje J.M."/>
            <person name="Woyke T."/>
        </authorList>
    </citation>
    <scope>NUCLEOTIDE SEQUENCE [LARGE SCALE GENOMIC DNA]</scope>
    <source>
        <strain evidence="3">CCGE1002</strain>
        <plasmid evidence="3">pBC201</plasmid>
    </source>
</reference>
<dbReference type="HOGENOM" id="CLU_1657551_0_0_4"/>
<name>D5WNV2_PARAM</name>
<dbReference type="KEGG" id="bge:BC1002_7241"/>
<keyword evidence="2" id="KW-0614">Plasmid</keyword>
<keyword evidence="1" id="KW-0812">Transmembrane</keyword>
<keyword evidence="1" id="KW-1133">Transmembrane helix</keyword>
<reference evidence="2 3" key="2">
    <citation type="journal article" date="2012" name="J. Bacteriol.">
        <title>Genome Sequences of Burkholderia sp. Strains CCGE1002 and H160, Isolated from Legume Nodules in Mexico and Brazil.</title>
        <authorList>
            <person name="Ormeno-Orrillo E."/>
            <person name="Rogel M.A."/>
            <person name="Chueire L.M."/>
            <person name="Tiedje J.M."/>
            <person name="Martinez-Romero E."/>
            <person name="Hungria M."/>
        </authorList>
    </citation>
    <scope>NUCLEOTIDE SEQUENCE [LARGE SCALE GENOMIC DNA]</scope>
    <source>
        <strain evidence="2 3">CCGE1002</strain>
        <plasmid evidence="3">pBC201</plasmid>
    </source>
</reference>
<dbReference type="EMBL" id="CP002016">
    <property type="protein sequence ID" value="ADG20981.1"/>
    <property type="molecule type" value="Genomic_DNA"/>
</dbReference>
<evidence type="ECO:0000313" key="3">
    <source>
        <dbReference type="Proteomes" id="UP000002190"/>
    </source>
</evidence>
<proteinExistence type="predicted"/>
<evidence type="ECO:0000256" key="1">
    <source>
        <dbReference type="SAM" id="Phobius"/>
    </source>
</evidence>